<keyword evidence="1 3" id="KW-0547">Nucleotide-binding</keyword>
<dbReference type="OrthoDB" id="3193949at2759"/>
<feature type="binding site" evidence="4">
    <location>
        <position position="105"/>
    </location>
    <ligand>
        <name>Mg(2+)</name>
        <dbReference type="ChEBI" id="CHEBI:18420"/>
    </ligand>
</feature>
<evidence type="ECO:0000256" key="4">
    <source>
        <dbReference type="PIRSR" id="PIRSR606689-2"/>
    </source>
</evidence>
<organism evidence="6 7">
    <name type="scientific">Boletus reticuloceps</name>
    <dbReference type="NCBI Taxonomy" id="495285"/>
    <lineage>
        <taxon>Eukaryota</taxon>
        <taxon>Fungi</taxon>
        <taxon>Dikarya</taxon>
        <taxon>Basidiomycota</taxon>
        <taxon>Agaricomycotina</taxon>
        <taxon>Agaricomycetes</taxon>
        <taxon>Agaricomycetidae</taxon>
        <taxon>Boletales</taxon>
        <taxon>Boletineae</taxon>
        <taxon>Boletaceae</taxon>
        <taxon>Boletoideae</taxon>
        <taxon>Boletus</taxon>
    </lineage>
</organism>
<dbReference type="InterPro" id="IPR027417">
    <property type="entry name" value="P-loop_NTPase"/>
</dbReference>
<evidence type="ECO:0008006" key="8">
    <source>
        <dbReference type="Google" id="ProtNLM"/>
    </source>
</evidence>
<keyword evidence="4" id="KW-0479">Metal-binding</keyword>
<dbReference type="Pfam" id="PF00025">
    <property type="entry name" value="Arf"/>
    <property type="match status" value="1"/>
</dbReference>
<dbReference type="EMBL" id="JAGFBS010000004">
    <property type="protein sequence ID" value="KAG6379982.1"/>
    <property type="molecule type" value="Genomic_DNA"/>
</dbReference>
<evidence type="ECO:0000313" key="7">
    <source>
        <dbReference type="Proteomes" id="UP000683000"/>
    </source>
</evidence>
<proteinExistence type="predicted"/>
<evidence type="ECO:0000256" key="5">
    <source>
        <dbReference type="SAM" id="MobiDB-lite"/>
    </source>
</evidence>
<keyword evidence="4" id="KW-0460">Magnesium</keyword>
<feature type="compositionally biased region" description="Basic residues" evidence="5">
    <location>
        <begin position="1"/>
        <end position="11"/>
    </location>
</feature>
<dbReference type="InterPro" id="IPR006689">
    <property type="entry name" value="Small_GTPase_ARF/SAR"/>
</dbReference>
<evidence type="ECO:0000256" key="2">
    <source>
        <dbReference type="ARBA" id="ARBA00023134"/>
    </source>
</evidence>
<evidence type="ECO:0000256" key="1">
    <source>
        <dbReference type="ARBA" id="ARBA00022741"/>
    </source>
</evidence>
<dbReference type="AlphaFoldDB" id="A0A8I2YZG3"/>
<feature type="region of interest" description="Disordered" evidence="5">
    <location>
        <begin position="1"/>
        <end position="40"/>
    </location>
</feature>
<evidence type="ECO:0000313" key="6">
    <source>
        <dbReference type="EMBL" id="KAG6379982.1"/>
    </source>
</evidence>
<dbReference type="Gene3D" id="3.40.50.300">
    <property type="entry name" value="P-loop containing nucleotide triphosphate hydrolases"/>
    <property type="match status" value="1"/>
</dbReference>
<keyword evidence="7" id="KW-1185">Reference proteome</keyword>
<accession>A0A8I2YZG3</accession>
<name>A0A8I2YZG3_9AGAM</name>
<dbReference type="GO" id="GO:0005525">
    <property type="term" value="F:GTP binding"/>
    <property type="evidence" value="ECO:0007669"/>
    <property type="project" value="UniProtKB-KW"/>
</dbReference>
<comment type="caution">
    <text evidence="6">The sequence shown here is derived from an EMBL/GenBank/DDBJ whole genome shotgun (WGS) entry which is preliminary data.</text>
</comment>
<protein>
    <recommendedName>
        <fullName evidence="8">ADP-ribosylation factor</fullName>
    </recommendedName>
</protein>
<dbReference type="Proteomes" id="UP000683000">
    <property type="component" value="Unassembled WGS sequence"/>
</dbReference>
<gene>
    <name evidence="6" type="ORF">JVT61DRAFT_10556</name>
</gene>
<feature type="binding site" evidence="3">
    <location>
        <begin position="98"/>
        <end position="105"/>
    </location>
    <ligand>
        <name>GTP</name>
        <dbReference type="ChEBI" id="CHEBI:37565"/>
    </ligand>
</feature>
<dbReference type="GO" id="GO:0003924">
    <property type="term" value="F:GTPase activity"/>
    <property type="evidence" value="ECO:0007669"/>
    <property type="project" value="InterPro"/>
</dbReference>
<feature type="binding site" evidence="4">
    <location>
        <position position="122"/>
    </location>
    <ligand>
        <name>Mg(2+)</name>
        <dbReference type="ChEBI" id="CHEBI:18420"/>
    </ligand>
</feature>
<dbReference type="GO" id="GO:0046872">
    <property type="term" value="F:metal ion binding"/>
    <property type="evidence" value="ECO:0007669"/>
    <property type="project" value="UniProtKB-KW"/>
</dbReference>
<keyword evidence="2 3" id="KW-0342">GTP-binding</keyword>
<sequence>MRVNTLKRTRGKTNSIERMRRSHPAHPVAPEGEDGMDGAFIKRQKLDPFGMSDEDPLSRSSSLQLDKPLVFRRRRNTQWVSRSRIYSPLCSKTRRCVGLDAAGKTTILYKLKLGEIVTMIPTVEHAGY</sequence>
<evidence type="ECO:0000256" key="3">
    <source>
        <dbReference type="PIRSR" id="PIRSR606689-1"/>
    </source>
</evidence>
<reference evidence="6" key="1">
    <citation type="submission" date="2021-03" db="EMBL/GenBank/DDBJ databases">
        <title>Evolutionary innovations through gain and loss of genes in the ectomycorrhizal Boletales.</title>
        <authorList>
            <person name="Wu G."/>
            <person name="Miyauchi S."/>
            <person name="Morin E."/>
            <person name="Yang Z.-L."/>
            <person name="Xu J."/>
            <person name="Martin F.M."/>
        </authorList>
    </citation>
    <scope>NUCLEOTIDE SEQUENCE</scope>
    <source>
        <strain evidence="6">BR01</strain>
    </source>
</reference>